<dbReference type="Gene3D" id="2.30.30.790">
    <property type="match status" value="1"/>
</dbReference>
<evidence type="ECO:0000256" key="3">
    <source>
        <dbReference type="ARBA" id="ARBA00023274"/>
    </source>
</evidence>
<evidence type="ECO:0000256" key="2">
    <source>
        <dbReference type="ARBA" id="ARBA00022980"/>
    </source>
</evidence>
<dbReference type="AlphaFoldDB" id="A0ABD1Z449"/>
<dbReference type="GO" id="GO:0005840">
    <property type="term" value="C:ribosome"/>
    <property type="evidence" value="ECO:0007669"/>
    <property type="project" value="UniProtKB-KW"/>
</dbReference>
<name>A0ABD1Z449_9MARC</name>
<gene>
    <name evidence="4" type="ORF">R1flu_007831</name>
</gene>
<evidence type="ECO:0000313" key="5">
    <source>
        <dbReference type="Proteomes" id="UP001605036"/>
    </source>
</evidence>
<dbReference type="PRINTS" id="PR00061">
    <property type="entry name" value="RIBOSOMALL19"/>
</dbReference>
<evidence type="ECO:0008006" key="6">
    <source>
        <dbReference type="Google" id="ProtNLM"/>
    </source>
</evidence>
<dbReference type="NCBIfam" id="TIGR01024">
    <property type="entry name" value="rplS_bact"/>
    <property type="match status" value="1"/>
</dbReference>
<reference evidence="4 5" key="1">
    <citation type="submission" date="2024-09" db="EMBL/GenBank/DDBJ databases">
        <title>Chromosome-scale assembly of Riccia fluitans.</title>
        <authorList>
            <person name="Paukszto L."/>
            <person name="Sawicki J."/>
            <person name="Karawczyk K."/>
            <person name="Piernik-Szablinska J."/>
            <person name="Szczecinska M."/>
            <person name="Mazdziarz M."/>
        </authorList>
    </citation>
    <scope>NUCLEOTIDE SEQUENCE [LARGE SCALE GENOMIC DNA]</scope>
    <source>
        <strain evidence="4">Rf_01</strain>
        <tissue evidence="4">Aerial parts of the thallus</tissue>
    </source>
</reference>
<dbReference type="Proteomes" id="UP001605036">
    <property type="component" value="Unassembled WGS sequence"/>
</dbReference>
<dbReference type="Pfam" id="PF01245">
    <property type="entry name" value="Ribosomal_L19"/>
    <property type="match status" value="1"/>
</dbReference>
<dbReference type="GO" id="GO:1990904">
    <property type="term" value="C:ribonucleoprotein complex"/>
    <property type="evidence" value="ECO:0007669"/>
    <property type="project" value="UniProtKB-KW"/>
</dbReference>
<evidence type="ECO:0000313" key="4">
    <source>
        <dbReference type="EMBL" id="KAL2636352.1"/>
    </source>
</evidence>
<proteinExistence type="inferred from homology"/>
<dbReference type="InterPro" id="IPR001857">
    <property type="entry name" value="Ribosomal_bL19"/>
</dbReference>
<dbReference type="PANTHER" id="PTHR15680">
    <property type="entry name" value="RIBOSOMAL PROTEIN L19"/>
    <property type="match status" value="1"/>
</dbReference>
<keyword evidence="3" id="KW-0687">Ribonucleoprotein</keyword>
<keyword evidence="2" id="KW-0689">Ribosomal protein</keyword>
<dbReference type="InterPro" id="IPR038657">
    <property type="entry name" value="Ribosomal_bL19_sf"/>
</dbReference>
<dbReference type="FunFam" id="2.30.30.790:FF:000003">
    <property type="entry name" value="50S ribosomal protein L19, chloroplastic"/>
    <property type="match status" value="1"/>
</dbReference>
<dbReference type="SUPFAM" id="SSF50104">
    <property type="entry name" value="Translation proteins SH3-like domain"/>
    <property type="match status" value="1"/>
</dbReference>
<keyword evidence="5" id="KW-1185">Reference proteome</keyword>
<comment type="caution">
    <text evidence="4">The sequence shown here is derived from an EMBL/GenBank/DDBJ whole genome shotgun (WGS) entry which is preliminary data.</text>
</comment>
<evidence type="ECO:0000256" key="1">
    <source>
        <dbReference type="ARBA" id="ARBA00005781"/>
    </source>
</evidence>
<accession>A0ABD1Z449</accession>
<dbReference type="PANTHER" id="PTHR15680:SF9">
    <property type="entry name" value="LARGE RIBOSOMAL SUBUNIT PROTEIN BL19M"/>
    <property type="match status" value="1"/>
</dbReference>
<organism evidence="4 5">
    <name type="scientific">Riccia fluitans</name>
    <dbReference type="NCBI Taxonomy" id="41844"/>
    <lineage>
        <taxon>Eukaryota</taxon>
        <taxon>Viridiplantae</taxon>
        <taxon>Streptophyta</taxon>
        <taxon>Embryophyta</taxon>
        <taxon>Marchantiophyta</taxon>
        <taxon>Marchantiopsida</taxon>
        <taxon>Marchantiidae</taxon>
        <taxon>Marchantiales</taxon>
        <taxon>Ricciaceae</taxon>
        <taxon>Riccia</taxon>
    </lineage>
</organism>
<comment type="similarity">
    <text evidence="1">Belongs to the bacterial ribosomal protein bL19 family.</text>
</comment>
<sequence length="307" mass="33825">MQRLRIMAATCLQQIACSSLSSSKALAVGPSKVEGLRCLSTSSSVLVKPWWRQGTGVPLRTVNARPAVIPARGKFSLRAQAVSTTPETEAEAAPETTTEVTAIEAVSGDDAPAQVKTKKLTKQVKHIMNILNAEALEAATKDKVIPQLRPGDVVQLRVEVPENKRRVSLLRGIVIAIHNAGINSTFRIRRVLAGVGVEMIFPLYSPNIKELKVVDKRRARRAKLYYLRDKIARLSSSRLKVEQYTNGIICTAASIPTASPAPTVHLLSFYFPRFWIWWETQCVIFTGCNGPNWVSTSKSKAQHLSQD</sequence>
<dbReference type="InterPro" id="IPR008991">
    <property type="entry name" value="Translation_prot_SH3-like_sf"/>
</dbReference>
<protein>
    <recommendedName>
        <fullName evidence="6">Ribosomal protein L19</fullName>
    </recommendedName>
</protein>
<dbReference type="EMBL" id="JBHFFA010000003">
    <property type="protein sequence ID" value="KAL2636352.1"/>
    <property type="molecule type" value="Genomic_DNA"/>
</dbReference>